<gene>
    <name evidence="1" type="ORF">SAMN05444267_100516</name>
</gene>
<dbReference type="AlphaFoldDB" id="A0A1M6T8U3"/>
<proteinExistence type="predicted"/>
<dbReference type="EMBL" id="FRAV01000005">
    <property type="protein sequence ID" value="SHK53393.1"/>
    <property type="molecule type" value="Genomic_DNA"/>
</dbReference>
<sequence>MGRDSVVFSLADFADYADLFFDVFLNTNSTNVFTNKHKHLCKSVGSVGNKKTSNKIGRLYMRFFLRQTDK</sequence>
<name>A0A1M6T8U3_9FLAO</name>
<organism evidence="1 2">
    <name type="scientific">Chryseobacterium polytrichastri</name>
    <dbReference type="NCBI Taxonomy" id="1302687"/>
    <lineage>
        <taxon>Bacteria</taxon>
        <taxon>Pseudomonadati</taxon>
        <taxon>Bacteroidota</taxon>
        <taxon>Flavobacteriia</taxon>
        <taxon>Flavobacteriales</taxon>
        <taxon>Weeksellaceae</taxon>
        <taxon>Chryseobacterium group</taxon>
        <taxon>Chryseobacterium</taxon>
    </lineage>
</organism>
<accession>A0A1M6T8U3</accession>
<keyword evidence="2" id="KW-1185">Reference proteome</keyword>
<evidence type="ECO:0000313" key="1">
    <source>
        <dbReference type="EMBL" id="SHK53393.1"/>
    </source>
</evidence>
<reference evidence="2" key="1">
    <citation type="submission" date="2016-11" db="EMBL/GenBank/DDBJ databases">
        <authorList>
            <person name="Varghese N."/>
            <person name="Submissions S."/>
        </authorList>
    </citation>
    <scope>NUCLEOTIDE SEQUENCE [LARGE SCALE GENOMIC DNA]</scope>
    <source>
        <strain evidence="2">DSM 26899</strain>
    </source>
</reference>
<evidence type="ECO:0000313" key="2">
    <source>
        <dbReference type="Proteomes" id="UP000184364"/>
    </source>
</evidence>
<dbReference type="Proteomes" id="UP000184364">
    <property type="component" value="Unassembled WGS sequence"/>
</dbReference>
<protein>
    <submittedName>
        <fullName evidence="1">Uncharacterized protein</fullName>
    </submittedName>
</protein>